<evidence type="ECO:0000256" key="6">
    <source>
        <dbReference type="ARBA" id="ARBA00023002"/>
    </source>
</evidence>
<dbReference type="Pfam" id="PF02219">
    <property type="entry name" value="MTHFR"/>
    <property type="match status" value="1"/>
</dbReference>
<evidence type="ECO:0000256" key="1">
    <source>
        <dbReference type="ARBA" id="ARBA00001974"/>
    </source>
</evidence>
<dbReference type="GO" id="GO:0071949">
    <property type="term" value="F:FAD binding"/>
    <property type="evidence" value="ECO:0007669"/>
    <property type="project" value="TreeGrafter"/>
</dbReference>
<proteinExistence type="inferred from homology"/>
<evidence type="ECO:0000256" key="3">
    <source>
        <dbReference type="ARBA" id="ARBA00006743"/>
    </source>
</evidence>
<evidence type="ECO:0000256" key="9">
    <source>
        <dbReference type="SAM" id="MobiDB-lite"/>
    </source>
</evidence>
<evidence type="ECO:0000313" key="10">
    <source>
        <dbReference type="EMBL" id="PAJ71408.1"/>
    </source>
</evidence>
<dbReference type="UniPathway" id="UPA00193"/>
<organism evidence="10 12">
    <name type="scientific">Corynebacterium hadale</name>
    <dbReference type="NCBI Taxonomy" id="2026255"/>
    <lineage>
        <taxon>Bacteria</taxon>
        <taxon>Bacillati</taxon>
        <taxon>Actinomycetota</taxon>
        <taxon>Actinomycetes</taxon>
        <taxon>Mycobacteriales</taxon>
        <taxon>Corynebacteriaceae</taxon>
        <taxon>Corynebacterium</taxon>
    </lineage>
</organism>
<gene>
    <name evidence="10" type="ORF">CIG21_01435</name>
    <name evidence="11" type="ORF">CKJ81_07275</name>
</gene>
<protein>
    <recommendedName>
        <fullName evidence="8">Methylenetetrahydrofolate reductase</fullName>
    </recommendedName>
</protein>
<evidence type="ECO:0000256" key="7">
    <source>
        <dbReference type="ARBA" id="ARBA00048628"/>
    </source>
</evidence>
<dbReference type="RefSeq" id="WP_095275321.1">
    <property type="nucleotide sequence ID" value="NZ_CP047655.1"/>
</dbReference>
<dbReference type="EMBL" id="NQMQ01000001">
    <property type="protein sequence ID" value="PAJ71408.1"/>
    <property type="molecule type" value="Genomic_DNA"/>
</dbReference>
<comment type="caution">
    <text evidence="10">The sequence shown here is derived from an EMBL/GenBank/DDBJ whole genome shotgun (WGS) entry which is preliminary data.</text>
</comment>
<comment type="similarity">
    <text evidence="3 8">Belongs to the methylenetetrahydrofolate reductase family.</text>
</comment>
<evidence type="ECO:0000313" key="11">
    <source>
        <dbReference type="EMBL" id="PAT05653.1"/>
    </source>
</evidence>
<dbReference type="GO" id="GO:0106312">
    <property type="term" value="F:methylenetetrahydrofolate reductase (NADH) activity"/>
    <property type="evidence" value="ECO:0007669"/>
    <property type="project" value="UniProtKB-EC"/>
</dbReference>
<dbReference type="Gene3D" id="3.20.20.220">
    <property type="match status" value="1"/>
</dbReference>
<comment type="pathway">
    <text evidence="2 8">One-carbon metabolism; tetrahydrofolate interconversion.</text>
</comment>
<comment type="catalytic activity">
    <reaction evidence="7">
        <text>(6S)-5-methyl-5,6,7,8-tetrahydrofolate + NAD(+) = (6R)-5,10-methylene-5,6,7,8-tetrahydrofolate + NADH + H(+)</text>
        <dbReference type="Rhea" id="RHEA:19821"/>
        <dbReference type="ChEBI" id="CHEBI:15378"/>
        <dbReference type="ChEBI" id="CHEBI:15636"/>
        <dbReference type="ChEBI" id="CHEBI:18608"/>
        <dbReference type="ChEBI" id="CHEBI:57540"/>
        <dbReference type="ChEBI" id="CHEBI:57945"/>
        <dbReference type="EC" id="1.5.1.54"/>
    </reaction>
    <physiologicalReaction direction="right-to-left" evidence="7">
        <dbReference type="Rhea" id="RHEA:19823"/>
    </physiologicalReaction>
</comment>
<dbReference type="SUPFAM" id="SSF51730">
    <property type="entry name" value="FAD-linked oxidoreductase"/>
    <property type="match status" value="1"/>
</dbReference>
<keyword evidence="4 8" id="KW-0285">Flavoprotein</keyword>
<evidence type="ECO:0000256" key="2">
    <source>
        <dbReference type="ARBA" id="ARBA00004777"/>
    </source>
</evidence>
<feature type="region of interest" description="Disordered" evidence="9">
    <location>
        <begin position="1"/>
        <end position="27"/>
    </location>
</feature>
<dbReference type="InterPro" id="IPR029041">
    <property type="entry name" value="FAD-linked_oxidoreductase-like"/>
</dbReference>
<dbReference type="CDD" id="cd00537">
    <property type="entry name" value="MTHFR"/>
    <property type="match status" value="1"/>
</dbReference>
<dbReference type="Proteomes" id="UP000218281">
    <property type="component" value="Unassembled WGS sequence"/>
</dbReference>
<evidence type="ECO:0000256" key="8">
    <source>
        <dbReference type="RuleBase" id="RU003862"/>
    </source>
</evidence>
<sequence>MRGTFAPTRLSASAPIDRVGEDTTQQRRRTRTALSFELIPPRHGADEGKLDELIAGLAAYRPDYVSVTSSRRSDWLTGTAALIARVAETTNLRPIAHLACTAGTREELVTWIRTLIDAGVRGFLALRGDLPETGMPADHLQHATDLLNLIQDVEDEEAFRLAAGKLALSVACYPSGHAESKNFDEDLDVLLSKQRLGADFAITQLFFNAQDYLDFVEVARLAGVRIPLIPGIMPMTSLKRVQRMGELSGIEVPECVARTLAQATTPEEEYELGMQMSARLANTILDAGTGGLHVYTHNNLAVTQDLLSRIGIPQRADHSPQ</sequence>
<accession>A0A269PH41</accession>
<evidence type="ECO:0000313" key="13">
    <source>
        <dbReference type="Proteomes" id="UP000218281"/>
    </source>
</evidence>
<dbReference type="GO" id="GO:0005829">
    <property type="term" value="C:cytosol"/>
    <property type="evidence" value="ECO:0007669"/>
    <property type="project" value="TreeGrafter"/>
</dbReference>
<comment type="cofactor">
    <cofactor evidence="1 8">
        <name>FAD</name>
        <dbReference type="ChEBI" id="CHEBI:57692"/>
    </cofactor>
</comment>
<keyword evidence="6 8" id="KW-0560">Oxidoreductase</keyword>
<dbReference type="AlphaFoldDB" id="A0A269PH41"/>
<evidence type="ECO:0000256" key="5">
    <source>
        <dbReference type="ARBA" id="ARBA00022827"/>
    </source>
</evidence>
<dbReference type="PANTHER" id="PTHR45754">
    <property type="entry name" value="METHYLENETETRAHYDROFOLATE REDUCTASE"/>
    <property type="match status" value="1"/>
</dbReference>
<evidence type="ECO:0000256" key="4">
    <source>
        <dbReference type="ARBA" id="ARBA00022630"/>
    </source>
</evidence>
<reference evidence="10 12" key="2">
    <citation type="submission" date="2017-08" db="EMBL/GenBank/DDBJ databases">
        <authorList>
            <person name="de Groot N.N."/>
        </authorList>
    </citation>
    <scope>NUCLEOTIDE SEQUENCE [LARGE SCALE GENOMIC DNA]</scope>
    <source>
        <strain evidence="10 12">NBT06-6</strain>
    </source>
</reference>
<dbReference type="GO" id="GO:0009086">
    <property type="term" value="P:methionine biosynthetic process"/>
    <property type="evidence" value="ECO:0007669"/>
    <property type="project" value="TreeGrafter"/>
</dbReference>
<dbReference type="PANTHER" id="PTHR45754:SF3">
    <property type="entry name" value="METHYLENETETRAHYDROFOLATE REDUCTASE (NADPH)"/>
    <property type="match status" value="1"/>
</dbReference>
<evidence type="ECO:0000313" key="12">
    <source>
        <dbReference type="Proteomes" id="UP000215771"/>
    </source>
</evidence>
<dbReference type="GO" id="GO:0035999">
    <property type="term" value="P:tetrahydrofolate interconversion"/>
    <property type="evidence" value="ECO:0007669"/>
    <property type="project" value="UniProtKB-UniPathway"/>
</dbReference>
<dbReference type="Proteomes" id="UP000215771">
    <property type="component" value="Unassembled WGS sequence"/>
</dbReference>
<keyword evidence="5 8" id="KW-0274">FAD</keyword>
<name>A0A269PH41_9CORY</name>
<keyword evidence="13" id="KW-1185">Reference proteome</keyword>
<dbReference type="EMBL" id="NSGO01000007">
    <property type="protein sequence ID" value="PAT05653.1"/>
    <property type="molecule type" value="Genomic_DNA"/>
</dbReference>
<dbReference type="InterPro" id="IPR003171">
    <property type="entry name" value="Mehydrof_redctse-like"/>
</dbReference>
<reference evidence="11 13" key="1">
    <citation type="submission" date="2017-08" db="EMBL/GenBank/DDBJ databases">
        <title>Whole genome sequences of 6 clinical strains closest to Corynebacterium imitans.</title>
        <authorList>
            <person name="Bernier A.-M."/>
            <person name="Burdz T."/>
            <person name="Bernard K."/>
        </authorList>
    </citation>
    <scope>NUCLEOTIDE SEQUENCE [LARGE SCALE GENOMIC DNA]</scope>
    <source>
        <strain evidence="11 13">NML93-0607</strain>
    </source>
</reference>